<dbReference type="AlphaFoldDB" id="A0A4Y9R6A5"/>
<dbReference type="SUPFAM" id="SSF53474">
    <property type="entry name" value="alpha/beta-Hydrolases"/>
    <property type="match status" value="1"/>
</dbReference>
<dbReference type="EMBL" id="SPQZ01000001">
    <property type="protein sequence ID" value="TFV99870.1"/>
    <property type="molecule type" value="Genomic_DNA"/>
</dbReference>
<dbReference type="PANTHER" id="PTHR43194:SF5">
    <property type="entry name" value="PIMELOYL-[ACYL-CARRIER PROTEIN] METHYL ESTER ESTERASE"/>
    <property type="match status" value="1"/>
</dbReference>
<comment type="caution">
    <text evidence="2">The sequence shown here is derived from an EMBL/GenBank/DDBJ whole genome shotgun (WGS) entry which is preliminary data.</text>
</comment>
<organism evidence="2 3">
    <name type="scientific">Orlajensenia leifsoniae</name>
    <dbReference type="NCBI Taxonomy" id="2561933"/>
    <lineage>
        <taxon>Bacteria</taxon>
        <taxon>Bacillati</taxon>
        <taxon>Actinomycetota</taxon>
        <taxon>Actinomycetes</taxon>
        <taxon>Micrococcales</taxon>
        <taxon>Microbacteriaceae</taxon>
        <taxon>Orlajensenia</taxon>
    </lineage>
</organism>
<name>A0A4Y9R6A5_9MICO</name>
<dbReference type="Pfam" id="PF12697">
    <property type="entry name" value="Abhydrolase_6"/>
    <property type="match status" value="1"/>
</dbReference>
<proteinExistence type="predicted"/>
<feature type="domain" description="AB hydrolase-1" evidence="1">
    <location>
        <begin position="17"/>
        <end position="237"/>
    </location>
</feature>
<evidence type="ECO:0000313" key="2">
    <source>
        <dbReference type="EMBL" id="TFV99870.1"/>
    </source>
</evidence>
<dbReference type="GO" id="GO:0016787">
    <property type="term" value="F:hydrolase activity"/>
    <property type="evidence" value="ECO:0007669"/>
    <property type="project" value="UniProtKB-KW"/>
</dbReference>
<sequence>MQLKTTTTGSGPRHVGLVHGLGASAATWGPFVERLAATGRYTVTTVDLRGHGASPRAESYRIDDMAADLVDSLPTGLDSVVGHSLGGVVLYGAVARLAPGRAVYLDPGFALALPTSGLAGRLFWMAPLVSLGFAQLGQVRASAAARAAYSPETRALLDDAKKQFDARMAVGVFREVAFHPIPAEAPAVPSTIVLSDQSAAVLPDSLAARLEQHGWQVRRIQGVRHDMQLEDPDRTFAAVEDVL</sequence>
<dbReference type="InterPro" id="IPR050228">
    <property type="entry name" value="Carboxylesterase_BioH"/>
</dbReference>
<evidence type="ECO:0000313" key="3">
    <source>
        <dbReference type="Proteomes" id="UP000298127"/>
    </source>
</evidence>
<gene>
    <name evidence="2" type="ORF">E4M00_01300</name>
</gene>
<dbReference type="InterPro" id="IPR000073">
    <property type="entry name" value="AB_hydrolase_1"/>
</dbReference>
<accession>A0A4Y9R6A5</accession>
<protein>
    <submittedName>
        <fullName evidence="2">Alpha/beta hydrolase</fullName>
    </submittedName>
</protein>
<dbReference type="RefSeq" id="WP_135118766.1">
    <property type="nucleotide sequence ID" value="NZ_SPQZ01000001.1"/>
</dbReference>
<reference evidence="2 3" key="1">
    <citation type="journal article" date="2018" name="J. Microbiol.">
        <title>Leifsonia flava sp. nov., a novel actinobacterium isolated from the rhizosphere of Aquilegia viridiflora.</title>
        <authorList>
            <person name="Cai Y."/>
            <person name="Tao W.Z."/>
            <person name="Ma Y.J."/>
            <person name="Cheng J."/>
            <person name="Zhang M.Y."/>
            <person name="Zhang Y.X."/>
        </authorList>
    </citation>
    <scope>NUCLEOTIDE SEQUENCE [LARGE SCALE GENOMIC DNA]</scope>
    <source>
        <strain evidence="2 3">SYP-B2174</strain>
    </source>
</reference>
<evidence type="ECO:0000259" key="1">
    <source>
        <dbReference type="Pfam" id="PF12697"/>
    </source>
</evidence>
<dbReference type="PANTHER" id="PTHR43194">
    <property type="entry name" value="HYDROLASE ALPHA/BETA FOLD FAMILY"/>
    <property type="match status" value="1"/>
</dbReference>
<dbReference type="InterPro" id="IPR029058">
    <property type="entry name" value="AB_hydrolase_fold"/>
</dbReference>
<dbReference type="Gene3D" id="3.40.50.1820">
    <property type="entry name" value="alpha/beta hydrolase"/>
    <property type="match status" value="1"/>
</dbReference>
<keyword evidence="2" id="KW-0378">Hydrolase</keyword>
<dbReference type="Proteomes" id="UP000298127">
    <property type="component" value="Unassembled WGS sequence"/>
</dbReference>
<keyword evidence="3" id="KW-1185">Reference proteome</keyword>